<organism evidence="1 2">
    <name type="scientific">Araneus ventricosus</name>
    <name type="common">Orbweaver spider</name>
    <name type="synonym">Epeira ventricosa</name>
    <dbReference type="NCBI Taxonomy" id="182803"/>
    <lineage>
        <taxon>Eukaryota</taxon>
        <taxon>Metazoa</taxon>
        <taxon>Ecdysozoa</taxon>
        <taxon>Arthropoda</taxon>
        <taxon>Chelicerata</taxon>
        <taxon>Arachnida</taxon>
        <taxon>Araneae</taxon>
        <taxon>Araneomorphae</taxon>
        <taxon>Entelegynae</taxon>
        <taxon>Araneoidea</taxon>
        <taxon>Araneidae</taxon>
        <taxon>Araneus</taxon>
    </lineage>
</organism>
<gene>
    <name evidence="1" type="ORF">AVEN_234585_1</name>
</gene>
<comment type="caution">
    <text evidence="1">The sequence shown here is derived from an EMBL/GenBank/DDBJ whole genome shotgun (WGS) entry which is preliminary data.</text>
</comment>
<keyword evidence="2" id="KW-1185">Reference proteome</keyword>
<dbReference type="AlphaFoldDB" id="A0A4Y2RS69"/>
<accession>A0A4Y2RS69</accession>
<name>A0A4Y2RS69_ARAVE</name>
<evidence type="ECO:0000313" key="2">
    <source>
        <dbReference type="Proteomes" id="UP000499080"/>
    </source>
</evidence>
<protein>
    <submittedName>
        <fullName evidence="1">Uncharacterized protein</fullName>
    </submittedName>
</protein>
<dbReference type="EMBL" id="BGPR01018044">
    <property type="protein sequence ID" value="GBN78109.1"/>
    <property type="molecule type" value="Genomic_DNA"/>
</dbReference>
<dbReference type="Proteomes" id="UP000499080">
    <property type="component" value="Unassembled WGS sequence"/>
</dbReference>
<evidence type="ECO:0000313" key="1">
    <source>
        <dbReference type="EMBL" id="GBN78109.1"/>
    </source>
</evidence>
<proteinExistence type="predicted"/>
<sequence length="121" mass="13556">MLHEIQVCYAELNYGRLSEAPLNFPRIKHCSFLFSSDVSLNWQNARLSEGFSLLIEFASSMASGKAVADMISPTITTIRYESCGRNVGLANCRPLLQNQYGPAAYRFSLPLVEMAVRFRVS</sequence>
<reference evidence="1 2" key="1">
    <citation type="journal article" date="2019" name="Sci. Rep.">
        <title>Orb-weaving spider Araneus ventricosus genome elucidates the spidroin gene catalogue.</title>
        <authorList>
            <person name="Kono N."/>
            <person name="Nakamura H."/>
            <person name="Ohtoshi R."/>
            <person name="Moran D.A.P."/>
            <person name="Shinohara A."/>
            <person name="Yoshida Y."/>
            <person name="Fujiwara M."/>
            <person name="Mori M."/>
            <person name="Tomita M."/>
            <person name="Arakawa K."/>
        </authorList>
    </citation>
    <scope>NUCLEOTIDE SEQUENCE [LARGE SCALE GENOMIC DNA]</scope>
</reference>